<evidence type="ECO:0000313" key="1">
    <source>
        <dbReference type="Proteomes" id="UP000079169"/>
    </source>
</evidence>
<dbReference type="AlphaFoldDB" id="A0A3Q0J5Y9"/>
<reference evidence="2" key="1">
    <citation type="submission" date="2025-08" db="UniProtKB">
        <authorList>
            <consortium name="RefSeq"/>
        </authorList>
    </citation>
    <scope>IDENTIFICATION</scope>
</reference>
<dbReference type="RefSeq" id="XP_026683894.1">
    <property type="nucleotide sequence ID" value="XM_026828093.1"/>
</dbReference>
<dbReference type="GeneID" id="113469988"/>
<sequence>MAACSYSVPTFTPTPSFASLPPLSYTPKSTVSSFDGFFGSVNPVTNTLVPFDVQVKDVMCYRSSNHSKFIATFLTSQFILNSPVIEDAERGVACDVTQLDSYRFQVDFNSDDTMTACGIRTCASEVDNDLLCVTIRFPVTRGLRQLTDTVVTIQCQPLPPSQSQTKQISLKPVQKAKEARNLGALLSDTKPIEMHSDLNLYRKGPSGPPLIIPGTKLTKHKRTNLIGLVV</sequence>
<protein>
    <submittedName>
        <fullName evidence="2">Uncharacterized protein LOC113469988</fullName>
    </submittedName>
</protein>
<dbReference type="KEGG" id="dci:113469988"/>
<organism evidence="1 2">
    <name type="scientific">Diaphorina citri</name>
    <name type="common">Asian citrus psyllid</name>
    <dbReference type="NCBI Taxonomy" id="121845"/>
    <lineage>
        <taxon>Eukaryota</taxon>
        <taxon>Metazoa</taxon>
        <taxon>Ecdysozoa</taxon>
        <taxon>Arthropoda</taxon>
        <taxon>Hexapoda</taxon>
        <taxon>Insecta</taxon>
        <taxon>Pterygota</taxon>
        <taxon>Neoptera</taxon>
        <taxon>Paraneoptera</taxon>
        <taxon>Hemiptera</taxon>
        <taxon>Sternorrhyncha</taxon>
        <taxon>Psylloidea</taxon>
        <taxon>Psyllidae</taxon>
        <taxon>Diaphorininae</taxon>
        <taxon>Diaphorina</taxon>
    </lineage>
</organism>
<dbReference type="PANTHER" id="PTHR39959">
    <property type="entry name" value="RE44287P-RELATED"/>
    <property type="match status" value="1"/>
</dbReference>
<gene>
    <name evidence="2" type="primary">LOC113469988</name>
</gene>
<evidence type="ECO:0000313" key="2">
    <source>
        <dbReference type="RefSeq" id="XP_026683894.1"/>
    </source>
</evidence>
<dbReference type="PANTHER" id="PTHR39959:SF2">
    <property type="entry name" value="RE44287P"/>
    <property type="match status" value="1"/>
</dbReference>
<keyword evidence="1" id="KW-1185">Reference proteome</keyword>
<dbReference type="PaxDb" id="121845-A0A3Q0J5Y9"/>
<name>A0A3Q0J5Y9_DIACI</name>
<proteinExistence type="predicted"/>
<dbReference type="Proteomes" id="UP000079169">
    <property type="component" value="Unplaced"/>
</dbReference>
<accession>A0A3Q0J5Y9</accession>